<keyword evidence="3" id="KW-1185">Reference proteome</keyword>
<dbReference type="Proteomes" id="UP001318860">
    <property type="component" value="Unassembled WGS sequence"/>
</dbReference>
<organism evidence="2 3">
    <name type="scientific">Rehmannia glutinosa</name>
    <name type="common">Chinese foxglove</name>
    <dbReference type="NCBI Taxonomy" id="99300"/>
    <lineage>
        <taxon>Eukaryota</taxon>
        <taxon>Viridiplantae</taxon>
        <taxon>Streptophyta</taxon>
        <taxon>Embryophyta</taxon>
        <taxon>Tracheophyta</taxon>
        <taxon>Spermatophyta</taxon>
        <taxon>Magnoliopsida</taxon>
        <taxon>eudicotyledons</taxon>
        <taxon>Gunneridae</taxon>
        <taxon>Pentapetalae</taxon>
        <taxon>asterids</taxon>
        <taxon>lamiids</taxon>
        <taxon>Lamiales</taxon>
        <taxon>Orobanchaceae</taxon>
        <taxon>Rehmannieae</taxon>
        <taxon>Rehmannia</taxon>
    </lineage>
</organism>
<dbReference type="EMBL" id="JABTTQ020002922">
    <property type="protein sequence ID" value="KAK6121330.1"/>
    <property type="molecule type" value="Genomic_DNA"/>
</dbReference>
<gene>
    <name evidence="2" type="ORF">DH2020_044932</name>
</gene>
<evidence type="ECO:0000313" key="3">
    <source>
        <dbReference type="Proteomes" id="UP001318860"/>
    </source>
</evidence>
<sequence>MGACASVPKANRGDDTVAPPPELPKEETPATEAPAPATAVKEAEGGEDKKEEKTVDESSTKRERGRRIKDRGTSRVSTGHSGGGKIHRCKEEEHHHRWLPPKMEIE</sequence>
<comment type="caution">
    <text evidence="2">The sequence shown here is derived from an EMBL/GenBank/DDBJ whole genome shotgun (WGS) entry which is preliminary data.</text>
</comment>
<reference evidence="2 3" key="1">
    <citation type="journal article" date="2021" name="Comput. Struct. Biotechnol. J.">
        <title>De novo genome assembly of the potent medicinal plant Rehmannia glutinosa using nanopore technology.</title>
        <authorList>
            <person name="Ma L."/>
            <person name="Dong C."/>
            <person name="Song C."/>
            <person name="Wang X."/>
            <person name="Zheng X."/>
            <person name="Niu Y."/>
            <person name="Chen S."/>
            <person name="Feng W."/>
        </authorList>
    </citation>
    <scope>NUCLEOTIDE SEQUENCE [LARGE SCALE GENOMIC DNA]</scope>
    <source>
        <strain evidence="2">DH-2019</strain>
    </source>
</reference>
<proteinExistence type="predicted"/>
<evidence type="ECO:0000313" key="2">
    <source>
        <dbReference type="EMBL" id="KAK6121330.1"/>
    </source>
</evidence>
<name>A0ABR0UGN9_REHGL</name>
<accession>A0ABR0UGN9</accession>
<evidence type="ECO:0000256" key="1">
    <source>
        <dbReference type="SAM" id="MobiDB-lite"/>
    </source>
</evidence>
<feature type="compositionally biased region" description="Basic and acidic residues" evidence="1">
    <location>
        <begin position="41"/>
        <end position="62"/>
    </location>
</feature>
<protein>
    <submittedName>
        <fullName evidence="2">Uncharacterized protein</fullName>
    </submittedName>
</protein>
<feature type="region of interest" description="Disordered" evidence="1">
    <location>
        <begin position="1"/>
        <end position="106"/>
    </location>
</feature>
<feature type="compositionally biased region" description="Low complexity" evidence="1">
    <location>
        <begin position="30"/>
        <end position="40"/>
    </location>
</feature>